<accession>A0A8J6HGV0</accession>
<gene>
    <name evidence="2" type="ORF">GEV33_008882</name>
</gene>
<feature type="compositionally biased region" description="Basic and acidic residues" evidence="1">
    <location>
        <begin position="11"/>
        <end position="26"/>
    </location>
</feature>
<dbReference type="Proteomes" id="UP000719412">
    <property type="component" value="Unassembled WGS sequence"/>
</dbReference>
<evidence type="ECO:0000256" key="1">
    <source>
        <dbReference type="SAM" id="MobiDB-lite"/>
    </source>
</evidence>
<protein>
    <submittedName>
        <fullName evidence="2">Uncharacterized protein</fullName>
    </submittedName>
</protein>
<feature type="region of interest" description="Disordered" evidence="1">
    <location>
        <begin position="1"/>
        <end position="34"/>
    </location>
</feature>
<organism evidence="2 3">
    <name type="scientific">Tenebrio molitor</name>
    <name type="common">Yellow mealworm beetle</name>
    <dbReference type="NCBI Taxonomy" id="7067"/>
    <lineage>
        <taxon>Eukaryota</taxon>
        <taxon>Metazoa</taxon>
        <taxon>Ecdysozoa</taxon>
        <taxon>Arthropoda</taxon>
        <taxon>Hexapoda</taxon>
        <taxon>Insecta</taxon>
        <taxon>Pterygota</taxon>
        <taxon>Neoptera</taxon>
        <taxon>Endopterygota</taxon>
        <taxon>Coleoptera</taxon>
        <taxon>Polyphaga</taxon>
        <taxon>Cucujiformia</taxon>
        <taxon>Tenebrionidae</taxon>
        <taxon>Tenebrio</taxon>
    </lineage>
</organism>
<sequence>MGPDGKGTTGSEERAGSPTKELRKNQDPQGNKYTVPDLFFAGIYGRWGTRRIRIPGDPVLVRIPLTDSRFLSAAEERMQVHRSPGSAALIKHDRANPEDVLTPGFRGYSPIWSYRILAVYLSGRLIFTRRGYG</sequence>
<dbReference type="EMBL" id="JABDTM020024842">
    <property type="protein sequence ID" value="KAH0813911.1"/>
    <property type="molecule type" value="Genomic_DNA"/>
</dbReference>
<reference evidence="2" key="1">
    <citation type="journal article" date="2020" name="J Insects Food Feed">
        <title>The yellow mealworm (Tenebrio molitor) genome: a resource for the emerging insects as food and feed industry.</title>
        <authorList>
            <person name="Eriksson T."/>
            <person name="Andere A."/>
            <person name="Kelstrup H."/>
            <person name="Emery V."/>
            <person name="Picard C."/>
        </authorList>
    </citation>
    <scope>NUCLEOTIDE SEQUENCE</scope>
    <source>
        <strain evidence="2">Stoneville</strain>
        <tissue evidence="2">Whole head</tissue>
    </source>
</reference>
<comment type="caution">
    <text evidence="2">The sequence shown here is derived from an EMBL/GenBank/DDBJ whole genome shotgun (WGS) entry which is preliminary data.</text>
</comment>
<keyword evidence="3" id="KW-1185">Reference proteome</keyword>
<evidence type="ECO:0000313" key="2">
    <source>
        <dbReference type="EMBL" id="KAH0813911.1"/>
    </source>
</evidence>
<proteinExistence type="predicted"/>
<reference evidence="2" key="2">
    <citation type="submission" date="2021-08" db="EMBL/GenBank/DDBJ databases">
        <authorList>
            <person name="Eriksson T."/>
        </authorList>
    </citation>
    <scope>NUCLEOTIDE SEQUENCE</scope>
    <source>
        <strain evidence="2">Stoneville</strain>
        <tissue evidence="2">Whole head</tissue>
    </source>
</reference>
<evidence type="ECO:0000313" key="3">
    <source>
        <dbReference type="Proteomes" id="UP000719412"/>
    </source>
</evidence>
<name>A0A8J6HGV0_TENMO</name>
<dbReference type="AlphaFoldDB" id="A0A8J6HGV0"/>